<proteinExistence type="predicted"/>
<protein>
    <submittedName>
        <fullName evidence="1">Uncharacterized protein</fullName>
    </submittedName>
</protein>
<reference evidence="1" key="1">
    <citation type="submission" date="2022-07" db="EMBL/GenBank/DDBJ databases">
        <title>Phylogenomic reconstructions and comparative analyses of Kickxellomycotina fungi.</title>
        <authorList>
            <person name="Reynolds N.K."/>
            <person name="Stajich J.E."/>
            <person name="Barry K."/>
            <person name="Grigoriev I.V."/>
            <person name="Crous P."/>
            <person name="Smith M.E."/>
        </authorList>
    </citation>
    <scope>NUCLEOTIDE SEQUENCE</scope>
    <source>
        <strain evidence="1">CBS 102833</strain>
    </source>
</reference>
<comment type="caution">
    <text evidence="1">The sequence shown here is derived from an EMBL/GenBank/DDBJ whole genome shotgun (WGS) entry which is preliminary data.</text>
</comment>
<feature type="non-terminal residue" evidence="1">
    <location>
        <position position="1"/>
    </location>
</feature>
<dbReference type="Proteomes" id="UP001140096">
    <property type="component" value="Unassembled WGS sequence"/>
</dbReference>
<evidence type="ECO:0000313" key="2">
    <source>
        <dbReference type="Proteomes" id="UP001140096"/>
    </source>
</evidence>
<sequence>AVWILIDSFIAVGLCISLTQAQTARTLAPSRPTARLIGSHTLASIWGQTAINYAFLFGLIGLLFRQHWFRCNEFDSRDIDTSLWWILGDNYESELISIVCLFQLVNAAAVYNFGYRYRRSWITNYSLAVLYSTFIAVISTLVLANPNRFSCMFRINCGNPDVLVDLGYSRPTWHITPYNSPIGHNVLPHSFRWTLWALCITNAVLCLAYEKLVVLGPVGRHIKRWWISRKSDRKLKLEL</sequence>
<keyword evidence="2" id="KW-1185">Reference proteome</keyword>
<name>A0ACC1L2K6_9FUNG</name>
<dbReference type="EMBL" id="JANBUP010002614">
    <property type="protein sequence ID" value="KAJ2799646.1"/>
    <property type="molecule type" value="Genomic_DNA"/>
</dbReference>
<organism evidence="1 2">
    <name type="scientific">Coemansia furcata</name>
    <dbReference type="NCBI Taxonomy" id="417177"/>
    <lineage>
        <taxon>Eukaryota</taxon>
        <taxon>Fungi</taxon>
        <taxon>Fungi incertae sedis</taxon>
        <taxon>Zoopagomycota</taxon>
        <taxon>Kickxellomycotina</taxon>
        <taxon>Kickxellomycetes</taxon>
        <taxon>Kickxellales</taxon>
        <taxon>Kickxellaceae</taxon>
        <taxon>Coemansia</taxon>
    </lineage>
</organism>
<accession>A0ACC1L2K6</accession>
<gene>
    <name evidence="1" type="ORF">H4S07_005380</name>
</gene>
<evidence type="ECO:0000313" key="1">
    <source>
        <dbReference type="EMBL" id="KAJ2799646.1"/>
    </source>
</evidence>